<evidence type="ECO:0000313" key="4">
    <source>
        <dbReference type="Proteomes" id="UP000278143"/>
    </source>
</evidence>
<gene>
    <name evidence="3" type="ORF">SYNPS1DRAFT_24635</name>
</gene>
<dbReference type="GO" id="GO:0042162">
    <property type="term" value="F:telomeric DNA binding"/>
    <property type="evidence" value="ECO:0007669"/>
    <property type="project" value="TreeGrafter"/>
</dbReference>
<reference evidence="4" key="1">
    <citation type="journal article" date="2018" name="Nat. Microbiol.">
        <title>Leveraging single-cell genomics to expand the fungal tree of life.</title>
        <authorList>
            <person name="Ahrendt S.R."/>
            <person name="Quandt C.A."/>
            <person name="Ciobanu D."/>
            <person name="Clum A."/>
            <person name="Salamov A."/>
            <person name="Andreopoulos B."/>
            <person name="Cheng J.F."/>
            <person name="Woyke T."/>
            <person name="Pelin A."/>
            <person name="Henrissat B."/>
            <person name="Reynolds N.K."/>
            <person name="Benny G.L."/>
            <person name="Smith M.E."/>
            <person name="James T.Y."/>
            <person name="Grigoriev I.V."/>
        </authorList>
    </citation>
    <scope>NUCLEOTIDE SEQUENCE [LARGE SCALE GENOMIC DNA]</scope>
    <source>
        <strain evidence="4">Benny S71-1</strain>
    </source>
</reference>
<dbReference type="SUPFAM" id="SSF48452">
    <property type="entry name" value="TPR-like"/>
    <property type="match status" value="1"/>
</dbReference>
<protein>
    <submittedName>
        <fullName evidence="3">Uncharacterized protein</fullName>
    </submittedName>
</protein>
<accession>A0A4P9YVR3</accession>
<dbReference type="EMBL" id="KZ991081">
    <property type="protein sequence ID" value="RKP23331.1"/>
    <property type="molecule type" value="Genomic_DNA"/>
</dbReference>
<organism evidence="3 4">
    <name type="scientific">Syncephalis pseudoplumigaleata</name>
    <dbReference type="NCBI Taxonomy" id="1712513"/>
    <lineage>
        <taxon>Eukaryota</taxon>
        <taxon>Fungi</taxon>
        <taxon>Fungi incertae sedis</taxon>
        <taxon>Zoopagomycota</taxon>
        <taxon>Zoopagomycotina</taxon>
        <taxon>Zoopagomycetes</taxon>
        <taxon>Zoopagales</taxon>
        <taxon>Piptocephalidaceae</taxon>
        <taxon>Syncephalis</taxon>
    </lineage>
</organism>
<keyword evidence="4" id="KW-1185">Reference proteome</keyword>
<feature type="domain" description="DNA/RNA-binding" evidence="1">
    <location>
        <begin position="201"/>
        <end position="476"/>
    </location>
</feature>
<dbReference type="GO" id="GO:0005697">
    <property type="term" value="C:telomerase holoenzyme complex"/>
    <property type="evidence" value="ECO:0007669"/>
    <property type="project" value="TreeGrafter"/>
</dbReference>
<evidence type="ECO:0000259" key="2">
    <source>
        <dbReference type="Pfam" id="PF10374"/>
    </source>
</evidence>
<evidence type="ECO:0000259" key="1">
    <source>
        <dbReference type="Pfam" id="PF10373"/>
    </source>
</evidence>
<dbReference type="Pfam" id="PF10373">
    <property type="entry name" value="EST1_DNA_bind"/>
    <property type="match status" value="1"/>
</dbReference>
<sequence>MLRHSLDSAGGLPSVVSALSAGQKNMPTLAAPLCPIAQGKCYLETAEELLLADINLCLHENIDERVWSNAFYRQIEVLRRKLYRYQKSRDSASKSKACQEQLASLLDQASGFFIWLSDHVRRQIEIPMDRLGTQRLRGRTNGDNKLDLFANCMQRCYIYLGDLSRYRIALLDGKNLVDLNSNEQLWHETQQWYTQASWCKAYGQLAIVANSRQYWLDVVYWNCLSLSAMHPSVNARDNLYSFYSRFAQGKFNLAVNYSGADMALVNAFIQSHIAIVQGDASGASAAEGEDASSRTLACMEQWLDSCLEGAGQTTSDEATTKQQIAFKILAICLSTVWYLQHDLTKNKNKINSIRQAQMRICQFTVGFQAKLLDWMVRQVSRASSHAERTAMQWLMSPLTASVVIWCDTCTSHFELVSQLIALSKPAMARHSTPRKTIVALVKWLQAVEGAADKNIKSINSALPEDWMLWGFRPLRTKQRRLEFNLNHRKTPAVMASMRVARIQKAAQLFAKCDTFPEIEWSAHAGLQLKDEASK</sequence>
<dbReference type="GO" id="GO:0000184">
    <property type="term" value="P:nuclear-transcribed mRNA catabolic process, nonsense-mediated decay"/>
    <property type="evidence" value="ECO:0007669"/>
    <property type="project" value="TreeGrafter"/>
</dbReference>
<dbReference type="PANTHER" id="PTHR15696:SF0">
    <property type="entry name" value="TELOMERASE-BINDING PROTEIN EST1A"/>
    <property type="match status" value="1"/>
</dbReference>
<dbReference type="AlphaFoldDB" id="A0A4P9YVR3"/>
<feature type="domain" description="Telomerase activating protein Est1-like N-terminal" evidence="2">
    <location>
        <begin position="62"/>
        <end position="168"/>
    </location>
</feature>
<dbReference type="Gene3D" id="1.25.40.10">
    <property type="entry name" value="Tetratricopeptide repeat domain"/>
    <property type="match status" value="1"/>
</dbReference>
<dbReference type="InterPro" id="IPR018834">
    <property type="entry name" value="DNA/RNA-bd_Est1-type"/>
</dbReference>
<dbReference type="Pfam" id="PF10374">
    <property type="entry name" value="EST1"/>
    <property type="match status" value="1"/>
</dbReference>
<dbReference type="InterPro" id="IPR019458">
    <property type="entry name" value="Est1-like_N"/>
</dbReference>
<name>A0A4P9YVR3_9FUNG</name>
<dbReference type="PANTHER" id="PTHR15696">
    <property type="entry name" value="SMG-7 SUPPRESSOR WITH MORPHOLOGICAL EFFECT ON GENITALIA PROTEIN 7"/>
    <property type="match status" value="1"/>
</dbReference>
<feature type="non-terminal residue" evidence="3">
    <location>
        <position position="534"/>
    </location>
</feature>
<dbReference type="InterPro" id="IPR045153">
    <property type="entry name" value="Est1/Ebs1-like"/>
</dbReference>
<dbReference type="OrthoDB" id="69928at2759"/>
<evidence type="ECO:0000313" key="3">
    <source>
        <dbReference type="EMBL" id="RKP23331.1"/>
    </source>
</evidence>
<dbReference type="InterPro" id="IPR011990">
    <property type="entry name" value="TPR-like_helical_dom_sf"/>
</dbReference>
<proteinExistence type="predicted"/>
<dbReference type="Proteomes" id="UP000278143">
    <property type="component" value="Unassembled WGS sequence"/>
</dbReference>
<dbReference type="GO" id="GO:0070034">
    <property type="term" value="F:telomerase RNA binding"/>
    <property type="evidence" value="ECO:0007669"/>
    <property type="project" value="TreeGrafter"/>
</dbReference>